<accession>A0A7M2X169</accession>
<organism evidence="2 3">
    <name type="scientific">Humisphaera borealis</name>
    <dbReference type="NCBI Taxonomy" id="2807512"/>
    <lineage>
        <taxon>Bacteria</taxon>
        <taxon>Pseudomonadati</taxon>
        <taxon>Planctomycetota</taxon>
        <taxon>Phycisphaerae</taxon>
        <taxon>Tepidisphaerales</taxon>
        <taxon>Tepidisphaeraceae</taxon>
        <taxon>Humisphaera</taxon>
    </lineage>
</organism>
<feature type="region of interest" description="Disordered" evidence="1">
    <location>
        <begin position="18"/>
        <end position="113"/>
    </location>
</feature>
<evidence type="ECO:0000313" key="3">
    <source>
        <dbReference type="Proteomes" id="UP000593765"/>
    </source>
</evidence>
<dbReference type="Proteomes" id="UP000593765">
    <property type="component" value="Chromosome"/>
</dbReference>
<protein>
    <submittedName>
        <fullName evidence="2">Uncharacterized protein</fullName>
    </submittedName>
</protein>
<gene>
    <name evidence="2" type="ORF">IPV69_08840</name>
</gene>
<proteinExistence type="predicted"/>
<feature type="compositionally biased region" description="Basic residues" evidence="1">
    <location>
        <begin position="61"/>
        <end position="71"/>
    </location>
</feature>
<dbReference type="AlphaFoldDB" id="A0A7M2X169"/>
<dbReference type="EMBL" id="CP063458">
    <property type="protein sequence ID" value="QOV91443.1"/>
    <property type="molecule type" value="Genomic_DNA"/>
</dbReference>
<reference evidence="2 3" key="1">
    <citation type="submission" date="2020-10" db="EMBL/GenBank/DDBJ databases">
        <title>Wide distribution of Phycisphaera-like planctomycetes from WD2101 soil group in peatlands and genome analysis of the first cultivated representative.</title>
        <authorList>
            <person name="Dedysh S.N."/>
            <person name="Beletsky A.V."/>
            <person name="Ivanova A."/>
            <person name="Kulichevskaya I.S."/>
            <person name="Suzina N.E."/>
            <person name="Philippov D.A."/>
            <person name="Rakitin A.L."/>
            <person name="Mardanov A.V."/>
            <person name="Ravin N.V."/>
        </authorList>
    </citation>
    <scope>NUCLEOTIDE SEQUENCE [LARGE SCALE GENOMIC DNA]</scope>
    <source>
        <strain evidence="2 3">M1803</strain>
    </source>
</reference>
<evidence type="ECO:0000256" key="1">
    <source>
        <dbReference type="SAM" id="MobiDB-lite"/>
    </source>
</evidence>
<dbReference type="KEGG" id="hbs:IPV69_08840"/>
<dbReference type="RefSeq" id="WP_206294723.1">
    <property type="nucleotide sequence ID" value="NZ_CP063458.1"/>
</dbReference>
<keyword evidence="3" id="KW-1185">Reference proteome</keyword>
<feature type="compositionally biased region" description="Low complexity" evidence="1">
    <location>
        <begin position="82"/>
        <end position="102"/>
    </location>
</feature>
<sequence length="136" mass="14982">MFDFIVKAIEKATREALERNRLANGGPPPFDPRLQAGDVPQRVGETSQRVVLQASEPPARKPPRKPKKPKSQKPANAPPPLRQRVQSQAAAARGDATRPASASAQTIANWAQPRTLRAQFILTEILKPPLSMREPR</sequence>
<name>A0A7M2X169_9BACT</name>
<evidence type="ECO:0000313" key="2">
    <source>
        <dbReference type="EMBL" id="QOV91443.1"/>
    </source>
</evidence>